<accession>A0A9N9QAK4</accession>
<gene>
    <name evidence="2" type="ORF">HYALB_00012911</name>
</gene>
<feature type="compositionally biased region" description="Basic and acidic residues" evidence="1">
    <location>
        <begin position="90"/>
        <end position="99"/>
    </location>
</feature>
<evidence type="ECO:0000256" key="1">
    <source>
        <dbReference type="SAM" id="MobiDB-lite"/>
    </source>
</evidence>
<proteinExistence type="predicted"/>
<sequence length="123" mass="13304">MQLQPNRAGKDIMTLSSLMQYQLTDSTGGTNVAALAGFGGFAWQGALDIGTSQVMPLCMAKVRRMKHLGPSTKTTGTPHWIDTGCSRGKRTQDGRDNIRKGSQQQHSAGQLAITIRSAEWSKL</sequence>
<protein>
    <submittedName>
        <fullName evidence="2">Uncharacterized protein</fullName>
    </submittedName>
</protein>
<organism evidence="2 3">
    <name type="scientific">Hymenoscyphus albidus</name>
    <dbReference type="NCBI Taxonomy" id="595503"/>
    <lineage>
        <taxon>Eukaryota</taxon>
        <taxon>Fungi</taxon>
        <taxon>Dikarya</taxon>
        <taxon>Ascomycota</taxon>
        <taxon>Pezizomycotina</taxon>
        <taxon>Leotiomycetes</taxon>
        <taxon>Helotiales</taxon>
        <taxon>Helotiaceae</taxon>
        <taxon>Hymenoscyphus</taxon>
    </lineage>
</organism>
<dbReference type="EMBL" id="CAJVRM010000367">
    <property type="protein sequence ID" value="CAG8980221.1"/>
    <property type="molecule type" value="Genomic_DNA"/>
</dbReference>
<feature type="region of interest" description="Disordered" evidence="1">
    <location>
        <begin position="68"/>
        <end position="110"/>
    </location>
</feature>
<dbReference type="AlphaFoldDB" id="A0A9N9QAK4"/>
<evidence type="ECO:0000313" key="3">
    <source>
        <dbReference type="Proteomes" id="UP000701801"/>
    </source>
</evidence>
<reference evidence="2" key="1">
    <citation type="submission" date="2021-07" db="EMBL/GenBank/DDBJ databases">
        <authorList>
            <person name="Durling M."/>
        </authorList>
    </citation>
    <scope>NUCLEOTIDE SEQUENCE</scope>
</reference>
<name>A0A9N9QAK4_9HELO</name>
<evidence type="ECO:0000313" key="2">
    <source>
        <dbReference type="EMBL" id="CAG8980221.1"/>
    </source>
</evidence>
<comment type="caution">
    <text evidence="2">The sequence shown here is derived from an EMBL/GenBank/DDBJ whole genome shotgun (WGS) entry which is preliminary data.</text>
</comment>
<dbReference type="Proteomes" id="UP000701801">
    <property type="component" value="Unassembled WGS sequence"/>
</dbReference>
<keyword evidence="3" id="KW-1185">Reference proteome</keyword>